<evidence type="ECO:0000313" key="2">
    <source>
        <dbReference type="Proteomes" id="UP000828390"/>
    </source>
</evidence>
<organism evidence="1 2">
    <name type="scientific">Dreissena polymorpha</name>
    <name type="common">Zebra mussel</name>
    <name type="synonym">Mytilus polymorpha</name>
    <dbReference type="NCBI Taxonomy" id="45954"/>
    <lineage>
        <taxon>Eukaryota</taxon>
        <taxon>Metazoa</taxon>
        <taxon>Spiralia</taxon>
        <taxon>Lophotrochozoa</taxon>
        <taxon>Mollusca</taxon>
        <taxon>Bivalvia</taxon>
        <taxon>Autobranchia</taxon>
        <taxon>Heteroconchia</taxon>
        <taxon>Euheterodonta</taxon>
        <taxon>Imparidentia</taxon>
        <taxon>Neoheterodontei</taxon>
        <taxon>Myida</taxon>
        <taxon>Dreissenoidea</taxon>
        <taxon>Dreissenidae</taxon>
        <taxon>Dreissena</taxon>
    </lineage>
</organism>
<reference evidence="1" key="2">
    <citation type="submission" date="2020-11" db="EMBL/GenBank/DDBJ databases">
        <authorList>
            <person name="McCartney M.A."/>
            <person name="Auch B."/>
            <person name="Kono T."/>
            <person name="Mallez S."/>
            <person name="Becker A."/>
            <person name="Gohl D.M."/>
            <person name="Silverstein K.A.T."/>
            <person name="Koren S."/>
            <person name="Bechman K.B."/>
            <person name="Herman A."/>
            <person name="Abrahante J.E."/>
            <person name="Garbe J."/>
        </authorList>
    </citation>
    <scope>NUCLEOTIDE SEQUENCE</scope>
    <source>
        <strain evidence="1">Duluth1</strain>
        <tissue evidence="1">Whole animal</tissue>
    </source>
</reference>
<gene>
    <name evidence="1" type="ORF">DPMN_037324</name>
</gene>
<dbReference type="Proteomes" id="UP000828390">
    <property type="component" value="Unassembled WGS sequence"/>
</dbReference>
<comment type="caution">
    <text evidence="1">The sequence shown here is derived from an EMBL/GenBank/DDBJ whole genome shotgun (WGS) entry which is preliminary data.</text>
</comment>
<accession>A0A9D4MCF9</accession>
<proteinExistence type="predicted"/>
<sequence length="290" mass="30462">MAGLSTVGASGAEIGGPTDIAVDWRMDVAAYSSASNRQSGDRFLHPFGGQRKPCTSVIASSGTEDQSRLEGGSRGIAPLTRSACVGRGRHVVRGIPRDLALSLGGWGCDRRHRTEKGTDVVGNIDEVVMGLLIVGGGLKTDAVGREGRLAVMGAWSVAAGVDMMAGTGRTEDVLIGDRLVEDGVWLESDDGIDDGVWLESDDGRVIAGVEVATGMINEDADTVGRGDKSKDGMDWRGSWTDDDGTDRWIDIGDGIMSISDSLIAWNTMSLLFCTLATNRSSIPSNCAISI</sequence>
<dbReference type="EMBL" id="JAIWYP010000002">
    <property type="protein sequence ID" value="KAH3874083.1"/>
    <property type="molecule type" value="Genomic_DNA"/>
</dbReference>
<keyword evidence="2" id="KW-1185">Reference proteome</keyword>
<name>A0A9D4MCF9_DREPO</name>
<reference evidence="1" key="1">
    <citation type="journal article" date="2019" name="bioRxiv">
        <title>The Genome of the Zebra Mussel, Dreissena polymorpha: A Resource for Invasive Species Research.</title>
        <authorList>
            <person name="McCartney M.A."/>
            <person name="Auch B."/>
            <person name="Kono T."/>
            <person name="Mallez S."/>
            <person name="Zhang Y."/>
            <person name="Obille A."/>
            <person name="Becker A."/>
            <person name="Abrahante J.E."/>
            <person name="Garbe J."/>
            <person name="Badalamenti J.P."/>
            <person name="Herman A."/>
            <person name="Mangelson H."/>
            <person name="Liachko I."/>
            <person name="Sullivan S."/>
            <person name="Sone E.D."/>
            <person name="Koren S."/>
            <person name="Silverstein K.A.T."/>
            <person name="Beckman K.B."/>
            <person name="Gohl D.M."/>
        </authorList>
    </citation>
    <scope>NUCLEOTIDE SEQUENCE</scope>
    <source>
        <strain evidence="1">Duluth1</strain>
        <tissue evidence="1">Whole animal</tissue>
    </source>
</reference>
<evidence type="ECO:0000313" key="1">
    <source>
        <dbReference type="EMBL" id="KAH3874083.1"/>
    </source>
</evidence>
<protein>
    <submittedName>
        <fullName evidence="1">Uncharacterized protein</fullName>
    </submittedName>
</protein>
<dbReference type="AlphaFoldDB" id="A0A9D4MCF9"/>